<dbReference type="InterPro" id="IPR050446">
    <property type="entry name" value="FAD-oxidoreductase/Apoptosis"/>
</dbReference>
<dbReference type="Gene3D" id="3.50.50.60">
    <property type="entry name" value="FAD/NAD(P)-binding domain"/>
    <property type="match status" value="2"/>
</dbReference>
<name>A0ABV5JWG7_9ACTN</name>
<dbReference type="SUPFAM" id="SSF55424">
    <property type="entry name" value="FAD/NAD-linked reductases, dimerisation (C-terminal) domain"/>
    <property type="match status" value="1"/>
</dbReference>
<feature type="domain" description="FAD/NAD(P)-binding" evidence="5">
    <location>
        <begin position="13"/>
        <end position="311"/>
    </location>
</feature>
<evidence type="ECO:0000259" key="6">
    <source>
        <dbReference type="Pfam" id="PF14759"/>
    </source>
</evidence>
<dbReference type="Pfam" id="PF07992">
    <property type="entry name" value="Pyr_redox_2"/>
    <property type="match status" value="1"/>
</dbReference>
<evidence type="ECO:0000256" key="3">
    <source>
        <dbReference type="ARBA" id="ARBA00022827"/>
    </source>
</evidence>
<dbReference type="SUPFAM" id="SSF51905">
    <property type="entry name" value="FAD/NAD(P)-binding domain"/>
    <property type="match status" value="2"/>
</dbReference>
<accession>A0ABV5JWG7</accession>
<evidence type="ECO:0000256" key="4">
    <source>
        <dbReference type="ARBA" id="ARBA00023002"/>
    </source>
</evidence>
<dbReference type="InterPro" id="IPR028202">
    <property type="entry name" value="Reductase_C"/>
</dbReference>
<dbReference type="InterPro" id="IPR036188">
    <property type="entry name" value="FAD/NAD-bd_sf"/>
</dbReference>
<comment type="caution">
    <text evidence="7">The sequence shown here is derived from an EMBL/GenBank/DDBJ whole genome shotgun (WGS) entry which is preliminary data.</text>
</comment>
<dbReference type="InterPro" id="IPR016156">
    <property type="entry name" value="FAD/NAD-linked_Rdtase_dimer_sf"/>
</dbReference>
<dbReference type="EMBL" id="JBHMDY010000013">
    <property type="protein sequence ID" value="MFB9261235.1"/>
    <property type="molecule type" value="Genomic_DNA"/>
</dbReference>
<dbReference type="PANTHER" id="PTHR43557:SF2">
    <property type="entry name" value="RIESKE DOMAIN-CONTAINING PROTEIN-RELATED"/>
    <property type="match status" value="1"/>
</dbReference>
<comment type="cofactor">
    <cofactor evidence="1">
        <name>FAD</name>
        <dbReference type="ChEBI" id="CHEBI:57692"/>
    </cofactor>
</comment>
<feature type="domain" description="Reductase C-terminal" evidence="6">
    <location>
        <begin position="331"/>
        <end position="414"/>
    </location>
</feature>
<keyword evidence="8" id="KW-1185">Reference proteome</keyword>
<dbReference type="RefSeq" id="WP_380024219.1">
    <property type="nucleotide sequence ID" value="NZ_JBHMDY010000013.1"/>
</dbReference>
<dbReference type="Proteomes" id="UP001589700">
    <property type="component" value="Unassembled WGS sequence"/>
</dbReference>
<keyword evidence="3" id="KW-0274">FAD</keyword>
<evidence type="ECO:0000256" key="1">
    <source>
        <dbReference type="ARBA" id="ARBA00001974"/>
    </source>
</evidence>
<dbReference type="Pfam" id="PF14759">
    <property type="entry name" value="Reductase_C"/>
    <property type="match status" value="1"/>
</dbReference>
<gene>
    <name evidence="7" type="ORF">ACFFVD_15670</name>
</gene>
<sequence>MSGDEDGRQVAPVVIVGAGLAGAKSAEALRHEGWRADIILVGAERHLPYERPPLSKGFLGGEQSVEDFTVHDRAWYEENRIDLRLGVTVTVIDPAGREVRLSEGHPLAYSVLVLATGSGSARPSIPGADGSGVLTLRDLDQAETLCGVLREGARLGVVGGGWIGLEVAASARGRGAEVIVVEAAGQPLAAALGPELGAVFADVHRAHGVDLRLGTAVEEIVRGADGTVTGLRLSDGDDVPVDVVLLAVGARPETTLAEAAGLEMADRGVAVDAQLRASAPGVYAVGDIAAVLHPFYGERVRTEHWAAALNQPGTAARAINGLDASYDRLPYFFTDQYDVRMEFTGRTDGYTDVVYRGDVGSREFIAFWLDAERRVLAGMNVNVWDVVEDIRSLIVSRQPVDPEALADPDTDLGGLAG</sequence>
<protein>
    <submittedName>
        <fullName evidence="7">NAD(P)/FAD-dependent oxidoreductase</fullName>
    </submittedName>
</protein>
<proteinExistence type="predicted"/>
<evidence type="ECO:0000313" key="7">
    <source>
        <dbReference type="EMBL" id="MFB9261235.1"/>
    </source>
</evidence>
<reference evidence="7 8" key="1">
    <citation type="submission" date="2024-09" db="EMBL/GenBank/DDBJ databases">
        <authorList>
            <person name="Sun Q."/>
            <person name="Mori K."/>
        </authorList>
    </citation>
    <scope>NUCLEOTIDE SEQUENCE [LARGE SCALE GENOMIC DNA]</scope>
    <source>
        <strain evidence="7 8">CCM 7659</strain>
    </source>
</reference>
<dbReference type="PRINTS" id="PR00368">
    <property type="entry name" value="FADPNR"/>
</dbReference>
<organism evidence="7 8">
    <name type="scientific">Dietzia aerolata</name>
    <dbReference type="NCBI Taxonomy" id="595984"/>
    <lineage>
        <taxon>Bacteria</taxon>
        <taxon>Bacillati</taxon>
        <taxon>Actinomycetota</taxon>
        <taxon>Actinomycetes</taxon>
        <taxon>Mycobacteriales</taxon>
        <taxon>Dietziaceae</taxon>
        <taxon>Dietzia</taxon>
    </lineage>
</organism>
<evidence type="ECO:0000256" key="2">
    <source>
        <dbReference type="ARBA" id="ARBA00022630"/>
    </source>
</evidence>
<dbReference type="InterPro" id="IPR023753">
    <property type="entry name" value="FAD/NAD-binding_dom"/>
</dbReference>
<dbReference type="Gene3D" id="3.30.390.30">
    <property type="match status" value="1"/>
</dbReference>
<keyword evidence="4" id="KW-0560">Oxidoreductase</keyword>
<evidence type="ECO:0000313" key="8">
    <source>
        <dbReference type="Proteomes" id="UP001589700"/>
    </source>
</evidence>
<keyword evidence="2" id="KW-0285">Flavoprotein</keyword>
<dbReference type="PANTHER" id="PTHR43557">
    <property type="entry name" value="APOPTOSIS-INDUCING FACTOR 1"/>
    <property type="match status" value="1"/>
</dbReference>
<evidence type="ECO:0000259" key="5">
    <source>
        <dbReference type="Pfam" id="PF07992"/>
    </source>
</evidence>
<dbReference type="PRINTS" id="PR00411">
    <property type="entry name" value="PNDRDTASEI"/>
</dbReference>